<evidence type="ECO:0000259" key="1">
    <source>
        <dbReference type="Pfam" id="PF00534"/>
    </source>
</evidence>
<reference evidence="2 3" key="1">
    <citation type="journal article" date="2016" name="Nat. Commun.">
        <title>Thousands of microbial genomes shed light on interconnected biogeochemical processes in an aquifer system.</title>
        <authorList>
            <person name="Anantharaman K."/>
            <person name="Brown C.T."/>
            <person name="Hug L.A."/>
            <person name="Sharon I."/>
            <person name="Castelle C.J."/>
            <person name="Probst A.J."/>
            <person name="Thomas B.C."/>
            <person name="Singh A."/>
            <person name="Wilkins M.J."/>
            <person name="Karaoz U."/>
            <person name="Brodie E.L."/>
            <person name="Williams K.H."/>
            <person name="Hubbard S.S."/>
            <person name="Banfield J.F."/>
        </authorList>
    </citation>
    <scope>NUCLEOTIDE SEQUENCE [LARGE SCALE GENOMIC DNA]</scope>
</reference>
<organism evidence="2 3">
    <name type="scientific">Candidatus Roizmanbacteria bacterium RIFOXYA1_FULL_41_12</name>
    <dbReference type="NCBI Taxonomy" id="1802082"/>
    <lineage>
        <taxon>Bacteria</taxon>
        <taxon>Candidatus Roizmaniibacteriota</taxon>
    </lineage>
</organism>
<feature type="domain" description="Glycosyl transferase family 1" evidence="1">
    <location>
        <begin position="183"/>
        <end position="358"/>
    </location>
</feature>
<dbReference type="SUPFAM" id="SSF53756">
    <property type="entry name" value="UDP-Glycosyltransferase/glycogen phosphorylase"/>
    <property type="match status" value="1"/>
</dbReference>
<dbReference type="Gene3D" id="3.40.50.2000">
    <property type="entry name" value="Glycogen Phosphorylase B"/>
    <property type="match status" value="1"/>
</dbReference>
<proteinExistence type="predicted"/>
<comment type="caution">
    <text evidence="2">The sequence shown here is derived from an EMBL/GenBank/DDBJ whole genome shotgun (WGS) entry which is preliminary data.</text>
</comment>
<evidence type="ECO:0000313" key="3">
    <source>
        <dbReference type="Proteomes" id="UP000178450"/>
    </source>
</evidence>
<dbReference type="EMBL" id="MGBG01000025">
    <property type="protein sequence ID" value="OGK61953.1"/>
    <property type="molecule type" value="Genomic_DNA"/>
</dbReference>
<name>A0A1F7K245_9BACT</name>
<dbReference type="PANTHER" id="PTHR12526">
    <property type="entry name" value="GLYCOSYLTRANSFERASE"/>
    <property type="match status" value="1"/>
</dbReference>
<protein>
    <recommendedName>
        <fullName evidence="1">Glycosyl transferase family 1 domain-containing protein</fullName>
    </recommendedName>
</protein>
<sequence length="381" mass="44951">MKKCRALLLSHHTDVGGMADQLYLYLSKHFDGVIHISHPLLPNTTTKSYLKVGKQYRLFKIFPPLQFVLESVYNYIYFKKLKLDKYQYSLVLCIDPLSYLHARLLKLFFRIHTLIYYNVDYSPRRYVNWFLNFTYQQINRFALHDCDYFFYITGRFLVDLDPNKRYRHKSFWIKHIHNASKPKFNTKQKNLLVFCGHLSVNLDFQPLLEALALLDKEGITFRFDIFGNGNKLIELNNQVKKLKLEEKVLFKGSVDHDKLVQKILPQYSVGLAPYIKMSKLPRGAAQHAFMGDDLSTKVIEYIGCGLPVISTKPYPAFEAIEKHHFGYLVKDAKDWYKSLLNLLRNDNKRKQFSRAAYQYAKRYHEEKVLTPVIKIITNHIC</sequence>
<accession>A0A1F7K245</accession>
<dbReference type="PANTHER" id="PTHR12526:SF630">
    <property type="entry name" value="GLYCOSYLTRANSFERASE"/>
    <property type="match status" value="1"/>
</dbReference>
<dbReference type="Proteomes" id="UP000178450">
    <property type="component" value="Unassembled WGS sequence"/>
</dbReference>
<gene>
    <name evidence="2" type="ORF">A2209_04965</name>
</gene>
<evidence type="ECO:0000313" key="2">
    <source>
        <dbReference type="EMBL" id="OGK61953.1"/>
    </source>
</evidence>
<dbReference type="GO" id="GO:0016757">
    <property type="term" value="F:glycosyltransferase activity"/>
    <property type="evidence" value="ECO:0007669"/>
    <property type="project" value="InterPro"/>
</dbReference>
<dbReference type="InterPro" id="IPR001296">
    <property type="entry name" value="Glyco_trans_1"/>
</dbReference>
<dbReference type="AlphaFoldDB" id="A0A1F7K245"/>
<dbReference type="Pfam" id="PF00534">
    <property type="entry name" value="Glycos_transf_1"/>
    <property type="match status" value="1"/>
</dbReference>